<keyword evidence="3" id="KW-1185">Reference proteome</keyword>
<evidence type="ECO:0000256" key="1">
    <source>
        <dbReference type="SAM" id="MobiDB-lite"/>
    </source>
</evidence>
<dbReference type="InterPro" id="IPR052873">
    <property type="entry name" value="HEATR9"/>
</dbReference>
<dbReference type="AlphaFoldDB" id="A0AAD9V0Y3"/>
<feature type="compositionally biased region" description="Basic residues" evidence="1">
    <location>
        <begin position="588"/>
        <end position="597"/>
    </location>
</feature>
<dbReference type="InterPro" id="IPR016024">
    <property type="entry name" value="ARM-type_fold"/>
</dbReference>
<accession>A0AAD9V0Y3</accession>
<dbReference type="Pfam" id="PF13646">
    <property type="entry name" value="HEAT_2"/>
    <property type="match status" value="1"/>
</dbReference>
<sequence>MTAPEVRLKLSGETSRKKPVMGLRPIKERNQRSEALIEEQFLSMKETQRMLHEALENLERALTEEEFEKGEEALQELFHKSEELLVIVQVMMKIRNELAYARLDLERAIKGDCGIEKAKKRVKWLQDRLEKVLLTARSYCYLHHRMSKRTKTPESGLKDQISEKLWNKLSRGQQDMLLESEKKSRLPDVDETVVTPIVKEVAKMQLPQTESAESIIGELQDRDVEAKEEAVVVVSEGSQLLADEGLPKEKWKKSDGPKGSRDKTELSALAETFSPQSHGGYLSDLESAASAEPQSEVTLEEVDDRRSESILSSVGALELDEVGSDVKSAAIVEVTSHSEEYRMGSSEPKGSTGDRVLIIGEEGILNEEDDDLNDDHGNDDDSQDMVAEYWSSDHHKFDWSGYMQNLDPLSWHSLGLSVPESFLSKEKPNFEPELPWKEKPMKVNSVIDVHKIALDKLLLRLHKMYESISQATQSTIDHARIDEKIETVMGKLELEVDQVPGSVMEKQQSSEPLISKQVSHVSLPQIRSPVARQKSFISMEKYPVTIHKPTATRTTRQNRRKLYPQQSLAWCGQTEVGHRMPQIIQAKPKPKLQKRKSVVQSRYKNLPKQESSKNEPQSSEVDLSKTPEWKAAMLIRVVTAFKGFNSERPLMDRESPKWKRIETLLGEDGLMSPNATIAAESAKALGLLKCREKDVVDTLSHVIKLHGNAKVCYEASKALILLGTWDPHAMTVITQYIKLGNKDIVLELLSTMTKARDIAFVDKSTTEFKKMVNLLVFTIKTQSPELAFHAAVSLGRLCVVEPVSKSYLISRLPDLTSSDKGEALYVLIKQMNCKEMVVIDALLEQLSTAYNWKLRLEAADLLIYIGAGDMFKVKSPEQVFDILETLLWDHANKELRAKVSEVLSSLDLRQKANQLILRRLEDPAEEVRARAVISLGTLKMKGVKEMKALLDILELDSSVYVRIQVVRAFGNMEWSDPRILRSLREREKGEGTLAKFVDIVHRLQLPEDESQYWKLNNDTGSKKSTGISFETREMVFRSLTYNDLFRVMTRVLGREEFYTTTPTILKNF</sequence>
<feature type="region of interest" description="Disordered" evidence="1">
    <location>
        <begin position="245"/>
        <end position="264"/>
    </location>
</feature>
<protein>
    <submittedName>
        <fullName evidence="2">Protein HEATR9</fullName>
    </submittedName>
</protein>
<reference evidence="2" key="2">
    <citation type="journal article" date="2023" name="Science">
        <title>Genomic signatures of disease resistance in endangered staghorn corals.</title>
        <authorList>
            <person name="Vollmer S.V."/>
            <person name="Selwyn J.D."/>
            <person name="Despard B.A."/>
            <person name="Roesel C.L."/>
        </authorList>
    </citation>
    <scope>NUCLEOTIDE SEQUENCE</scope>
    <source>
        <strain evidence="2">K2</strain>
    </source>
</reference>
<dbReference type="SUPFAM" id="SSF48371">
    <property type="entry name" value="ARM repeat"/>
    <property type="match status" value="1"/>
</dbReference>
<organism evidence="2 3">
    <name type="scientific">Acropora cervicornis</name>
    <name type="common">Staghorn coral</name>
    <dbReference type="NCBI Taxonomy" id="6130"/>
    <lineage>
        <taxon>Eukaryota</taxon>
        <taxon>Metazoa</taxon>
        <taxon>Cnidaria</taxon>
        <taxon>Anthozoa</taxon>
        <taxon>Hexacorallia</taxon>
        <taxon>Scleractinia</taxon>
        <taxon>Astrocoeniina</taxon>
        <taxon>Acroporidae</taxon>
        <taxon>Acropora</taxon>
    </lineage>
</organism>
<gene>
    <name evidence="2" type="ORF">P5673_020624</name>
</gene>
<name>A0AAD9V0Y3_ACRCE</name>
<comment type="caution">
    <text evidence="2">The sequence shown here is derived from an EMBL/GenBank/DDBJ whole genome shotgun (WGS) entry which is preliminary data.</text>
</comment>
<evidence type="ECO:0000313" key="3">
    <source>
        <dbReference type="Proteomes" id="UP001249851"/>
    </source>
</evidence>
<dbReference type="EMBL" id="JARQWQ010000051">
    <property type="protein sequence ID" value="KAK2557148.1"/>
    <property type="molecule type" value="Genomic_DNA"/>
</dbReference>
<evidence type="ECO:0000313" key="2">
    <source>
        <dbReference type="EMBL" id="KAK2557148.1"/>
    </source>
</evidence>
<dbReference type="PANTHER" id="PTHR38323:SF1">
    <property type="entry name" value="PROTEIN HEATR9"/>
    <property type="match status" value="1"/>
</dbReference>
<dbReference type="InterPro" id="IPR011989">
    <property type="entry name" value="ARM-like"/>
</dbReference>
<feature type="region of interest" description="Disordered" evidence="1">
    <location>
        <begin position="584"/>
        <end position="624"/>
    </location>
</feature>
<feature type="region of interest" description="Disordered" evidence="1">
    <location>
        <begin position="273"/>
        <end position="304"/>
    </location>
</feature>
<dbReference type="Proteomes" id="UP001249851">
    <property type="component" value="Unassembled WGS sequence"/>
</dbReference>
<reference evidence="2" key="1">
    <citation type="journal article" date="2023" name="G3 (Bethesda)">
        <title>Whole genome assembly and annotation of the endangered Caribbean coral Acropora cervicornis.</title>
        <authorList>
            <person name="Selwyn J.D."/>
            <person name="Vollmer S.V."/>
        </authorList>
    </citation>
    <scope>NUCLEOTIDE SEQUENCE</scope>
    <source>
        <strain evidence="2">K2</strain>
    </source>
</reference>
<proteinExistence type="predicted"/>
<dbReference type="Gene3D" id="1.25.10.10">
    <property type="entry name" value="Leucine-rich Repeat Variant"/>
    <property type="match status" value="2"/>
</dbReference>
<dbReference type="PANTHER" id="PTHR38323">
    <property type="entry name" value="PROTEIN HEATR9"/>
    <property type="match status" value="1"/>
</dbReference>